<reference evidence="1 2" key="1">
    <citation type="submission" date="2020-05" db="EMBL/GenBank/DDBJ databases">
        <title>Draft genome of xy-202 and genomic insight in genome of the genus Peptostreptococcus.</title>
        <authorList>
            <person name="Zhang Z."/>
        </authorList>
    </citation>
    <scope>NUCLEOTIDE SEQUENCE [LARGE SCALE GENOMIC DNA]</scope>
    <source>
        <strain evidence="1 2">DSM 27025</strain>
    </source>
</reference>
<name>A0ABR6TL51_9FIRM</name>
<dbReference type="PANTHER" id="PTHR10000:SF25">
    <property type="entry name" value="PHOSPHATASE YKRA-RELATED"/>
    <property type="match status" value="1"/>
</dbReference>
<dbReference type="InterPro" id="IPR036412">
    <property type="entry name" value="HAD-like_sf"/>
</dbReference>
<evidence type="ECO:0000313" key="1">
    <source>
        <dbReference type="EMBL" id="MBC2575919.1"/>
    </source>
</evidence>
<dbReference type="EMBL" id="JABGBW010000002">
    <property type="protein sequence ID" value="MBC2575919.1"/>
    <property type="molecule type" value="Genomic_DNA"/>
</dbReference>
<dbReference type="Gene3D" id="3.30.1240.10">
    <property type="match status" value="1"/>
</dbReference>
<keyword evidence="1" id="KW-0378">Hydrolase</keyword>
<proteinExistence type="predicted"/>
<dbReference type="SUPFAM" id="SSF56784">
    <property type="entry name" value="HAD-like"/>
    <property type="match status" value="1"/>
</dbReference>
<evidence type="ECO:0000313" key="2">
    <source>
        <dbReference type="Proteomes" id="UP000713904"/>
    </source>
</evidence>
<keyword evidence="2" id="KW-1185">Reference proteome</keyword>
<dbReference type="InterPro" id="IPR023214">
    <property type="entry name" value="HAD_sf"/>
</dbReference>
<dbReference type="PANTHER" id="PTHR10000">
    <property type="entry name" value="PHOSPHOSERINE PHOSPHATASE"/>
    <property type="match status" value="1"/>
</dbReference>
<protein>
    <submittedName>
        <fullName evidence="1">HAD-IIB family hydrolase</fullName>
    </submittedName>
</protein>
<accession>A0ABR6TL51</accession>
<dbReference type="NCBIfam" id="TIGR01484">
    <property type="entry name" value="HAD-SF-IIB"/>
    <property type="match status" value="1"/>
</dbReference>
<dbReference type="Gene3D" id="3.40.50.1000">
    <property type="entry name" value="HAD superfamily/HAD-like"/>
    <property type="match status" value="1"/>
</dbReference>
<dbReference type="InterPro" id="IPR006379">
    <property type="entry name" value="HAD-SF_hydro_IIB"/>
</dbReference>
<sequence length="261" mass="30405">MSDKKFFFFDIDGTIAVDIPRRVPESTKRTLNKLKENGHFVSIATGRMYVMTTEFCEQFGIENMVTDGGKGIVIDGNPNIEPLDHSMMLTLTKELDEKNIPWSVCIKNERKWYMKDDRFHNAMKDVIKFKNYMQTIIKEDLDIEKEKNIFKGFVFIDIETEKTIKSLENTTYTRYHSDYIIIEADDKSVGIKKIMDIMNINDKDVVVFGDNTNDIKMFRPEWTKIAMGNSVQQLKEIADFVTKDADDDGIEFACKYFGWID</sequence>
<gene>
    <name evidence="1" type="ORF">HLB29_04385</name>
</gene>
<dbReference type="Proteomes" id="UP000713904">
    <property type="component" value="Unassembled WGS sequence"/>
</dbReference>
<dbReference type="Pfam" id="PF08282">
    <property type="entry name" value="Hydrolase_3"/>
    <property type="match status" value="1"/>
</dbReference>
<organism evidence="1 2">
    <name type="scientific">Peptostreptococcus canis</name>
    <dbReference type="NCBI Taxonomy" id="1159213"/>
    <lineage>
        <taxon>Bacteria</taxon>
        <taxon>Bacillati</taxon>
        <taxon>Bacillota</taxon>
        <taxon>Clostridia</taxon>
        <taxon>Peptostreptococcales</taxon>
        <taxon>Peptostreptococcaceae</taxon>
        <taxon>Peptostreptococcus</taxon>
    </lineage>
</organism>
<dbReference type="GO" id="GO:0016787">
    <property type="term" value="F:hydrolase activity"/>
    <property type="evidence" value="ECO:0007669"/>
    <property type="project" value="UniProtKB-KW"/>
</dbReference>
<comment type="caution">
    <text evidence="1">The sequence shown here is derived from an EMBL/GenBank/DDBJ whole genome shotgun (WGS) entry which is preliminary data.</text>
</comment>
<dbReference type="RefSeq" id="WP_185623936.1">
    <property type="nucleotide sequence ID" value="NZ_JABGBW010000002.1"/>
</dbReference>